<dbReference type="PANTHER" id="PTHR32096:SF146">
    <property type="entry name" value="WRKY TRANSCRIPTION FACTOR 19-RELATED"/>
    <property type="match status" value="1"/>
</dbReference>
<proteinExistence type="inferred from homology"/>
<comment type="caution">
    <text evidence="9">The sequence shown here is derived from an EMBL/GenBank/DDBJ whole genome shotgun (WGS) entry which is preliminary data.</text>
</comment>
<dbReference type="GO" id="GO:0003700">
    <property type="term" value="F:DNA-binding transcription factor activity"/>
    <property type="evidence" value="ECO:0007669"/>
    <property type="project" value="InterPro"/>
</dbReference>
<sequence>MELSGCGSYEQDSLVIELMYGMELAKELKAHVGTEGAVEGTGMLAEKIRSSFEKALLILKWSGSMEQSNQIVVPTSTIPASPISVVGSPKSEDLNQQEAKDFSRKRKKLPSWTDQVKVNSENGVEGPPNDGHSWRKYGQKDILGAKHPRSYYRCTYRTYQGCSAIKQVQRNDEDPSLFDITYKGTHTCAPRSKSAPTSPEKQQCNKHHQLPITVYQQQSNMLLNFQTGLSIDTQNLENQEMELPFPTSGPVYENHTFTPTTNDNFCSGFQQTFTLSPATSTSNYFSTSPCNMSAFGGVQHSGSDFTEIFSATTSGANSPIMGLDFPFEQMEFNPNFSYDSHAFPYLPSSS</sequence>
<dbReference type="InterPro" id="IPR003657">
    <property type="entry name" value="WRKY_dom"/>
</dbReference>
<keyword evidence="2" id="KW-0805">Transcription regulation</keyword>
<dbReference type="GO" id="GO:0010150">
    <property type="term" value="P:leaf senescence"/>
    <property type="evidence" value="ECO:0007669"/>
    <property type="project" value="UniProtKB-ARBA"/>
</dbReference>
<dbReference type="SUPFAM" id="SSF118290">
    <property type="entry name" value="WRKY DNA-binding domain"/>
    <property type="match status" value="1"/>
</dbReference>
<keyword evidence="3" id="KW-0238">DNA-binding</keyword>
<evidence type="ECO:0000256" key="4">
    <source>
        <dbReference type="ARBA" id="ARBA00023163"/>
    </source>
</evidence>
<dbReference type="FunFam" id="2.20.25.80:FF:000009">
    <property type="entry name" value="WRKY transcription factor 53"/>
    <property type="match status" value="1"/>
</dbReference>
<feature type="compositionally biased region" description="Basic and acidic residues" evidence="7">
    <location>
        <begin position="90"/>
        <end position="102"/>
    </location>
</feature>
<comment type="subcellular location">
    <subcellularLocation>
        <location evidence="1">Nucleus</location>
    </subcellularLocation>
</comment>
<dbReference type="InterPro" id="IPR036576">
    <property type="entry name" value="WRKY_dom_sf"/>
</dbReference>
<name>A0AAW1J7D0_SAPOF</name>
<evidence type="ECO:0000256" key="2">
    <source>
        <dbReference type="ARBA" id="ARBA00023015"/>
    </source>
</evidence>
<dbReference type="EMBL" id="JBDFQZ010000008">
    <property type="protein sequence ID" value="KAK9698479.1"/>
    <property type="molecule type" value="Genomic_DNA"/>
</dbReference>
<keyword evidence="5" id="KW-0539">Nucleus</keyword>
<organism evidence="9 10">
    <name type="scientific">Saponaria officinalis</name>
    <name type="common">Common soapwort</name>
    <name type="synonym">Lychnis saponaria</name>
    <dbReference type="NCBI Taxonomy" id="3572"/>
    <lineage>
        <taxon>Eukaryota</taxon>
        <taxon>Viridiplantae</taxon>
        <taxon>Streptophyta</taxon>
        <taxon>Embryophyta</taxon>
        <taxon>Tracheophyta</taxon>
        <taxon>Spermatophyta</taxon>
        <taxon>Magnoliopsida</taxon>
        <taxon>eudicotyledons</taxon>
        <taxon>Gunneridae</taxon>
        <taxon>Pentapetalae</taxon>
        <taxon>Caryophyllales</taxon>
        <taxon>Caryophyllaceae</taxon>
        <taxon>Caryophylleae</taxon>
        <taxon>Saponaria</taxon>
    </lineage>
</organism>
<evidence type="ECO:0000256" key="5">
    <source>
        <dbReference type="ARBA" id="ARBA00023242"/>
    </source>
</evidence>
<protein>
    <recommendedName>
        <fullName evidence="8">WRKY domain-containing protein</fullName>
    </recommendedName>
</protein>
<evidence type="ECO:0000313" key="10">
    <source>
        <dbReference type="Proteomes" id="UP001443914"/>
    </source>
</evidence>
<dbReference type="Pfam" id="PF03106">
    <property type="entry name" value="WRKY"/>
    <property type="match status" value="1"/>
</dbReference>
<dbReference type="AlphaFoldDB" id="A0AAW1J7D0"/>
<dbReference type="GO" id="GO:0005634">
    <property type="term" value="C:nucleus"/>
    <property type="evidence" value="ECO:0007669"/>
    <property type="project" value="UniProtKB-SubCell"/>
</dbReference>
<dbReference type="Gene3D" id="2.20.25.80">
    <property type="entry name" value="WRKY domain"/>
    <property type="match status" value="1"/>
</dbReference>
<dbReference type="PANTHER" id="PTHR32096">
    <property type="entry name" value="WRKY TRANSCRIPTION FACTOR 30-RELATED-RELATED"/>
    <property type="match status" value="1"/>
</dbReference>
<keyword evidence="4" id="KW-0804">Transcription</keyword>
<dbReference type="GO" id="GO:0000976">
    <property type="term" value="F:transcription cis-regulatory region binding"/>
    <property type="evidence" value="ECO:0007669"/>
    <property type="project" value="TreeGrafter"/>
</dbReference>
<comment type="similarity">
    <text evidence="6">Belongs to the WRKY group III family.</text>
</comment>
<evidence type="ECO:0000256" key="7">
    <source>
        <dbReference type="SAM" id="MobiDB-lite"/>
    </source>
</evidence>
<dbReference type="GO" id="GO:0010193">
    <property type="term" value="P:response to ozone"/>
    <property type="evidence" value="ECO:0007669"/>
    <property type="project" value="UniProtKB-ARBA"/>
</dbReference>
<evidence type="ECO:0000256" key="1">
    <source>
        <dbReference type="ARBA" id="ARBA00004123"/>
    </source>
</evidence>
<evidence type="ECO:0000256" key="6">
    <source>
        <dbReference type="ARBA" id="ARBA00060850"/>
    </source>
</evidence>
<evidence type="ECO:0000259" key="8">
    <source>
        <dbReference type="PROSITE" id="PS50811"/>
    </source>
</evidence>
<dbReference type="GO" id="GO:0042542">
    <property type="term" value="P:response to hydrogen peroxide"/>
    <property type="evidence" value="ECO:0007669"/>
    <property type="project" value="UniProtKB-ARBA"/>
</dbReference>
<dbReference type="SMART" id="SM00774">
    <property type="entry name" value="WRKY"/>
    <property type="match status" value="1"/>
</dbReference>
<feature type="region of interest" description="Disordered" evidence="7">
    <location>
        <begin position="87"/>
        <end position="113"/>
    </location>
</feature>
<evidence type="ECO:0000256" key="3">
    <source>
        <dbReference type="ARBA" id="ARBA00023125"/>
    </source>
</evidence>
<dbReference type="InterPro" id="IPR044810">
    <property type="entry name" value="WRKY_plant"/>
</dbReference>
<feature type="domain" description="WRKY" evidence="8">
    <location>
        <begin position="129"/>
        <end position="186"/>
    </location>
</feature>
<dbReference type="PROSITE" id="PS50811">
    <property type="entry name" value="WRKY"/>
    <property type="match status" value="1"/>
</dbReference>
<evidence type="ECO:0000313" key="9">
    <source>
        <dbReference type="EMBL" id="KAK9698479.1"/>
    </source>
</evidence>
<accession>A0AAW1J7D0</accession>
<dbReference type="GO" id="GO:0009751">
    <property type="term" value="P:response to salicylic acid"/>
    <property type="evidence" value="ECO:0007669"/>
    <property type="project" value="UniProtKB-ARBA"/>
</dbReference>
<dbReference type="Proteomes" id="UP001443914">
    <property type="component" value="Unassembled WGS sequence"/>
</dbReference>
<keyword evidence="10" id="KW-1185">Reference proteome</keyword>
<gene>
    <name evidence="9" type="ORF">RND81_08G107300</name>
</gene>
<reference evidence="9" key="1">
    <citation type="submission" date="2024-03" db="EMBL/GenBank/DDBJ databases">
        <title>WGS assembly of Saponaria officinalis var. Norfolk2.</title>
        <authorList>
            <person name="Jenkins J."/>
            <person name="Shu S."/>
            <person name="Grimwood J."/>
            <person name="Barry K."/>
            <person name="Goodstein D."/>
            <person name="Schmutz J."/>
            <person name="Leebens-Mack J."/>
            <person name="Osbourn A."/>
        </authorList>
    </citation>
    <scope>NUCLEOTIDE SEQUENCE [LARGE SCALE GENOMIC DNA]</scope>
    <source>
        <strain evidence="9">JIC</strain>
    </source>
</reference>